<evidence type="ECO:0000259" key="3">
    <source>
        <dbReference type="PROSITE" id="PS50192"/>
    </source>
</evidence>
<dbReference type="SUPFAM" id="SSF58038">
    <property type="entry name" value="SNARE fusion complex"/>
    <property type="match status" value="1"/>
</dbReference>
<keyword evidence="2 4" id="KW-0812">Transmembrane</keyword>
<dbReference type="Proteomes" id="UP000221165">
    <property type="component" value="Unassembled WGS sequence"/>
</dbReference>
<gene>
    <name evidence="4" type="ORF">CSUI_004041</name>
</gene>
<organism evidence="4 5">
    <name type="scientific">Cystoisospora suis</name>
    <dbReference type="NCBI Taxonomy" id="483139"/>
    <lineage>
        <taxon>Eukaryota</taxon>
        <taxon>Sar</taxon>
        <taxon>Alveolata</taxon>
        <taxon>Apicomplexa</taxon>
        <taxon>Conoidasida</taxon>
        <taxon>Coccidia</taxon>
        <taxon>Eucoccidiorida</taxon>
        <taxon>Eimeriorina</taxon>
        <taxon>Sarcocystidae</taxon>
        <taxon>Cystoisospora</taxon>
    </lineage>
</organism>
<dbReference type="Gene3D" id="1.20.5.110">
    <property type="match status" value="1"/>
</dbReference>
<keyword evidence="2" id="KW-1133">Transmembrane helix</keyword>
<feature type="transmembrane region" description="Helical" evidence="2">
    <location>
        <begin position="352"/>
        <end position="374"/>
    </location>
</feature>
<dbReference type="EMBL" id="MIGC01001816">
    <property type="protein sequence ID" value="PHJ22109.1"/>
    <property type="molecule type" value="Genomic_DNA"/>
</dbReference>
<dbReference type="VEuPathDB" id="ToxoDB:CSUI_004041"/>
<comment type="caution">
    <text evidence="4">The sequence shown here is derived from an EMBL/GenBank/DDBJ whole genome shotgun (WGS) entry which is preliminary data.</text>
</comment>
<proteinExistence type="predicted"/>
<sequence length="381" mass="43358">MNVGTALGLHKVIPGEEDLPSLPKIDTHKKRKQPKKTPSLPQPGGSVRSSRAVSSKNDGRWTRLLWSGEGRKRDSAQPSRLRDDNSLSKDVTGGELGELLAVCQRVENECLVTAKEEQEEEEGDEFLALKKRMYETIRNTQILIEDRRDIRASKGTTLETVRLGGEIDDNIALLRELFEELSAVYGRQFKQRKKRLLTDDDLEERHADINTLMRAIEELRRESKRTAISTRLHDQTNRIRTLTELQSSRETATCWGEAGGEAHGRPEEISEADQAVLRRWKERDEEFDKQVAEIGEAIDRIAHVAVQVGEKAEVHHEMIQNLQKHTDEAAAEIQNLNAKVKTFLGKQSNGTFFTRLILIVILLFLICFVISTIYSRYIKKA</sequence>
<reference evidence="4 5" key="1">
    <citation type="journal article" date="2017" name="Int. J. Parasitol.">
        <title>The genome of the protozoan parasite Cystoisospora suis and a reverse vaccinology approach to identify vaccine candidates.</title>
        <authorList>
            <person name="Palmieri N."/>
            <person name="Shrestha A."/>
            <person name="Ruttkowski B."/>
            <person name="Beck T."/>
            <person name="Vogl C."/>
            <person name="Tomley F."/>
            <person name="Blake D.P."/>
            <person name="Joachim A."/>
        </authorList>
    </citation>
    <scope>NUCLEOTIDE SEQUENCE [LARGE SCALE GENOMIC DNA]</scope>
    <source>
        <strain evidence="4 5">Wien I</strain>
    </source>
</reference>
<dbReference type="PROSITE" id="PS50192">
    <property type="entry name" value="T_SNARE"/>
    <property type="match status" value="1"/>
</dbReference>
<accession>A0A2C6L069</accession>
<evidence type="ECO:0000313" key="5">
    <source>
        <dbReference type="Proteomes" id="UP000221165"/>
    </source>
</evidence>
<evidence type="ECO:0000313" key="4">
    <source>
        <dbReference type="EMBL" id="PHJ22109.1"/>
    </source>
</evidence>
<dbReference type="OrthoDB" id="331502at2759"/>
<dbReference type="GeneID" id="94427447"/>
<evidence type="ECO:0000256" key="2">
    <source>
        <dbReference type="SAM" id="Phobius"/>
    </source>
</evidence>
<dbReference type="RefSeq" id="XP_067923786.1">
    <property type="nucleotide sequence ID" value="XM_068064236.1"/>
</dbReference>
<dbReference type="CDD" id="cd15841">
    <property type="entry name" value="SNARE_Qc"/>
    <property type="match status" value="1"/>
</dbReference>
<keyword evidence="5" id="KW-1185">Reference proteome</keyword>
<name>A0A2C6L069_9APIC</name>
<dbReference type="AlphaFoldDB" id="A0A2C6L069"/>
<feature type="compositionally biased region" description="Basic and acidic residues" evidence="1">
    <location>
        <begin position="69"/>
        <end position="87"/>
    </location>
</feature>
<protein>
    <submittedName>
        <fullName evidence="4">Transmembrane protein</fullName>
    </submittedName>
</protein>
<evidence type="ECO:0000256" key="1">
    <source>
        <dbReference type="SAM" id="MobiDB-lite"/>
    </source>
</evidence>
<dbReference type="InterPro" id="IPR000727">
    <property type="entry name" value="T_SNARE_dom"/>
</dbReference>
<feature type="compositionally biased region" description="Low complexity" evidence="1">
    <location>
        <begin position="44"/>
        <end position="55"/>
    </location>
</feature>
<keyword evidence="2" id="KW-0472">Membrane</keyword>
<feature type="region of interest" description="Disordered" evidence="1">
    <location>
        <begin position="14"/>
        <end position="89"/>
    </location>
</feature>
<feature type="domain" description="T-SNARE coiled-coil homology" evidence="3">
    <location>
        <begin position="281"/>
        <end position="343"/>
    </location>
</feature>